<evidence type="ECO:0000313" key="6">
    <source>
        <dbReference type="Proteomes" id="UP000230233"/>
    </source>
</evidence>
<dbReference type="Gene3D" id="1.25.40.10">
    <property type="entry name" value="Tetratricopeptide repeat domain"/>
    <property type="match status" value="1"/>
</dbReference>
<dbReference type="GO" id="GO:0045842">
    <property type="term" value="P:positive regulation of mitotic metaphase/anaphase transition"/>
    <property type="evidence" value="ECO:0007669"/>
    <property type="project" value="TreeGrafter"/>
</dbReference>
<dbReference type="InterPro" id="IPR011990">
    <property type="entry name" value="TPR-like_helical_dom_sf"/>
</dbReference>
<dbReference type="SUPFAM" id="SSF48452">
    <property type="entry name" value="TPR-like"/>
    <property type="match status" value="1"/>
</dbReference>
<evidence type="ECO:0000256" key="1">
    <source>
        <dbReference type="ARBA" id="ARBA00022618"/>
    </source>
</evidence>
<dbReference type="STRING" id="1611254.A0A2G5T1V0"/>
<dbReference type="InterPro" id="IPR037679">
    <property type="entry name" value="Apc5"/>
</dbReference>
<dbReference type="GO" id="GO:0051301">
    <property type="term" value="P:cell division"/>
    <property type="evidence" value="ECO:0007669"/>
    <property type="project" value="UniProtKB-KW"/>
</dbReference>
<dbReference type="Proteomes" id="UP000230233">
    <property type="component" value="Chromosome X"/>
</dbReference>
<dbReference type="GO" id="GO:0005680">
    <property type="term" value="C:anaphase-promoting complex"/>
    <property type="evidence" value="ECO:0007669"/>
    <property type="project" value="InterPro"/>
</dbReference>
<dbReference type="EMBL" id="PDUG01000006">
    <property type="protein sequence ID" value="PIC21173.1"/>
    <property type="molecule type" value="Genomic_DNA"/>
</dbReference>
<keyword evidence="1" id="KW-0132">Cell division</keyword>
<dbReference type="UniPathway" id="UPA00143"/>
<dbReference type="AlphaFoldDB" id="A0A2G5T1V0"/>
<gene>
    <name evidence="5" type="primary">Cni-gfi-3</name>
    <name evidence="5" type="synonym">Cnig_chr_X.g26109</name>
    <name evidence="5" type="ORF">B9Z55_026109</name>
</gene>
<dbReference type="GO" id="GO:0070979">
    <property type="term" value="P:protein K11-linked ubiquitination"/>
    <property type="evidence" value="ECO:0007669"/>
    <property type="project" value="TreeGrafter"/>
</dbReference>
<evidence type="ECO:0000256" key="3">
    <source>
        <dbReference type="ARBA" id="ARBA00022786"/>
    </source>
</evidence>
<reference evidence="6" key="1">
    <citation type="submission" date="2017-10" db="EMBL/GenBank/DDBJ databases">
        <title>Rapid genome shrinkage in a self-fertile nematode reveals novel sperm competition proteins.</title>
        <authorList>
            <person name="Yin D."/>
            <person name="Schwarz E.M."/>
            <person name="Thomas C.G."/>
            <person name="Felde R.L."/>
            <person name="Korf I.F."/>
            <person name="Cutter A.D."/>
            <person name="Schartner C.M."/>
            <person name="Ralston E.J."/>
            <person name="Meyer B.J."/>
            <person name="Haag E.S."/>
        </authorList>
    </citation>
    <scope>NUCLEOTIDE SEQUENCE [LARGE SCALE GENOMIC DNA]</scope>
    <source>
        <strain evidence="6">JU1422</strain>
    </source>
</reference>
<keyword evidence="6" id="KW-1185">Reference proteome</keyword>
<dbReference type="PANTHER" id="PTHR12830:SF9">
    <property type="entry name" value="ANAPHASE-PROMOTING COMPLEX SUBUNIT 5"/>
    <property type="match status" value="1"/>
</dbReference>
<dbReference type="GO" id="GO:0031145">
    <property type="term" value="P:anaphase-promoting complex-dependent catabolic process"/>
    <property type="evidence" value="ECO:0007669"/>
    <property type="project" value="TreeGrafter"/>
</dbReference>
<keyword evidence="2" id="KW-0498">Mitosis</keyword>
<evidence type="ECO:0000256" key="4">
    <source>
        <dbReference type="ARBA" id="ARBA00023306"/>
    </source>
</evidence>
<name>A0A2G5T1V0_9PELO</name>
<dbReference type="OrthoDB" id="5773922at2759"/>
<protein>
    <recommendedName>
        <fullName evidence="7">Anaphase-promoting complex subunit 5</fullName>
    </recommendedName>
</protein>
<evidence type="ECO:0000313" key="5">
    <source>
        <dbReference type="EMBL" id="PIC21173.1"/>
    </source>
</evidence>
<proteinExistence type="predicted"/>
<keyword evidence="3" id="KW-0833">Ubl conjugation pathway</keyword>
<organism evidence="5 6">
    <name type="scientific">Caenorhabditis nigoni</name>
    <dbReference type="NCBI Taxonomy" id="1611254"/>
    <lineage>
        <taxon>Eukaryota</taxon>
        <taxon>Metazoa</taxon>
        <taxon>Ecdysozoa</taxon>
        <taxon>Nematoda</taxon>
        <taxon>Chromadorea</taxon>
        <taxon>Rhabditida</taxon>
        <taxon>Rhabditina</taxon>
        <taxon>Rhabditomorpha</taxon>
        <taxon>Rhabditoidea</taxon>
        <taxon>Rhabditidae</taxon>
        <taxon>Peloderinae</taxon>
        <taxon>Caenorhabditis</taxon>
    </lineage>
</organism>
<evidence type="ECO:0000256" key="2">
    <source>
        <dbReference type="ARBA" id="ARBA00022776"/>
    </source>
</evidence>
<sequence length="794" mass="93054">MQKNQQRVYKRSYPNLDSLFGHPFSNVIGEPITPMKMATIYVMRICFQIHFGFHHEPTEYPMTLNEKRCTFYLLAGLFFSQEDLTYDEFRCAVLNVFLDDEREFVTSIYTAMESIAAGETDINLWVEDEFYTNKYARPPHFDRDDGRYEWLLEQCKDDLHFSSPHSHMYRWLKRILGQFAKTPTTDKWELNKAMKRWILRGDVDNFSYKSPLYSPVCYMLNCSLRSRTFVNEMIYKMTKNPIMTYEPEIIWLIHATVQYLHPDVFEANIMEALSHLQDRDAHSTIICFKKFFDVSMYELTEDIAHFSRTHRMGVPTHTPMMYAPIIQARVHRWFGDLRTARFLLTESLQQAQIRCDEIAHQMANVELHTVDYIGGGCLLEDKTVRNIEEVNDRRIVRKALKHINDLPGHHRAGPCCISSEDDFELIHEMDSYGKMIMVLKQIAEGTFKMKYHRIAEIGITCPLETDPQERGDKVNGYGYAIMTSNMIRNGMYEHCEAAAQEQIFQNQMRDTTEFHRTEAFCVTNINMAYALAAKGEYDECYDLLNEMNELYPEDILWRCNNHIHLAAAVVMFEREFLGGYFIESQIAIDNLAPYSVNETKFRQSLLWAAMGRTRESIKLLQEMETTDIYIKIRIQMQLGSFHTYEQNYIEARKHFEEAVKLVAGTTFRTMRAMINRRISTMLMCKGEYVGARLHLRECYDCLKVDGTYVEKACMYMTLARIDRLMGNDPRPYLGQVRQLANDKWPTMEKMALAELVKVHMPDGPVPDSNRLAWACGQFGVMEEDYPGRCDWLLM</sequence>
<accession>A0A2G5T1V0</accession>
<comment type="caution">
    <text evidence="5">The sequence shown here is derived from an EMBL/GenBank/DDBJ whole genome shotgun (WGS) entry which is preliminary data.</text>
</comment>
<evidence type="ECO:0008006" key="7">
    <source>
        <dbReference type="Google" id="ProtNLM"/>
    </source>
</evidence>
<keyword evidence="4" id="KW-0131">Cell cycle</keyword>
<dbReference type="PANTHER" id="PTHR12830">
    <property type="entry name" value="ANAPHASE-PROMOTING COMPLEX SUBUNIT 5"/>
    <property type="match status" value="1"/>
</dbReference>